<feature type="compositionally biased region" description="Polar residues" evidence="5">
    <location>
        <begin position="252"/>
        <end position="262"/>
    </location>
</feature>
<dbReference type="PANTHER" id="PTHR43874:SF87">
    <property type="entry name" value="HTH MYB-TYPE DOMAIN-CONTAINING PROTEIN"/>
    <property type="match status" value="1"/>
</dbReference>
<dbReference type="PROSITE" id="PS50110">
    <property type="entry name" value="RESPONSE_REGULATORY"/>
    <property type="match status" value="1"/>
</dbReference>
<dbReference type="EMBL" id="JBBPBK010000010">
    <property type="protein sequence ID" value="KAK9277713.1"/>
    <property type="molecule type" value="Genomic_DNA"/>
</dbReference>
<dbReference type="Proteomes" id="UP001415857">
    <property type="component" value="Unassembled WGS sequence"/>
</dbReference>
<dbReference type="Gene3D" id="3.40.50.2300">
    <property type="match status" value="1"/>
</dbReference>
<gene>
    <name evidence="7" type="ORF">L1049_007260</name>
</gene>
<proteinExistence type="predicted"/>
<dbReference type="SUPFAM" id="SSF52172">
    <property type="entry name" value="CheY-like"/>
    <property type="match status" value="1"/>
</dbReference>
<keyword evidence="2" id="KW-0805">Transcription regulation</keyword>
<evidence type="ECO:0000259" key="6">
    <source>
        <dbReference type="PROSITE" id="PS50110"/>
    </source>
</evidence>
<dbReference type="InterPro" id="IPR001789">
    <property type="entry name" value="Sig_transdc_resp-reg_receiver"/>
</dbReference>
<dbReference type="AlphaFoldDB" id="A0AAP0RIG4"/>
<evidence type="ECO:0000256" key="4">
    <source>
        <dbReference type="PROSITE-ProRule" id="PRU00169"/>
    </source>
</evidence>
<evidence type="ECO:0000256" key="2">
    <source>
        <dbReference type="ARBA" id="ARBA00023015"/>
    </source>
</evidence>
<evidence type="ECO:0000256" key="5">
    <source>
        <dbReference type="SAM" id="MobiDB-lite"/>
    </source>
</evidence>
<dbReference type="CDD" id="cd17584">
    <property type="entry name" value="REC_typeB_ARR-like"/>
    <property type="match status" value="1"/>
</dbReference>
<feature type="compositionally biased region" description="Basic and acidic residues" evidence="5">
    <location>
        <begin position="228"/>
        <end position="251"/>
    </location>
</feature>
<feature type="compositionally biased region" description="Polar residues" evidence="5">
    <location>
        <begin position="325"/>
        <end position="347"/>
    </location>
</feature>
<evidence type="ECO:0000313" key="8">
    <source>
        <dbReference type="Proteomes" id="UP001415857"/>
    </source>
</evidence>
<protein>
    <recommendedName>
        <fullName evidence="6">Response regulatory domain-containing protein</fullName>
    </recommendedName>
</protein>
<feature type="compositionally biased region" description="Basic and acidic residues" evidence="5">
    <location>
        <begin position="264"/>
        <end position="275"/>
    </location>
</feature>
<dbReference type="GO" id="GO:0000160">
    <property type="term" value="P:phosphorelay signal transduction system"/>
    <property type="evidence" value="ECO:0007669"/>
    <property type="project" value="UniProtKB-KW"/>
</dbReference>
<dbReference type="PANTHER" id="PTHR43874">
    <property type="entry name" value="TWO-COMPONENT RESPONSE REGULATOR"/>
    <property type="match status" value="1"/>
</dbReference>
<name>A0AAP0RIG4_LIQFO</name>
<dbReference type="InterPro" id="IPR045279">
    <property type="entry name" value="ARR-like"/>
</dbReference>
<dbReference type="Pfam" id="PF00072">
    <property type="entry name" value="Response_reg"/>
    <property type="match status" value="1"/>
</dbReference>
<dbReference type="SMART" id="SM00448">
    <property type="entry name" value="REC"/>
    <property type="match status" value="1"/>
</dbReference>
<comment type="caution">
    <text evidence="7">The sequence shown here is derived from an EMBL/GenBank/DDBJ whole genome shotgun (WGS) entry which is preliminary data.</text>
</comment>
<organism evidence="7 8">
    <name type="scientific">Liquidambar formosana</name>
    <name type="common">Formosan gum</name>
    <dbReference type="NCBI Taxonomy" id="63359"/>
    <lineage>
        <taxon>Eukaryota</taxon>
        <taxon>Viridiplantae</taxon>
        <taxon>Streptophyta</taxon>
        <taxon>Embryophyta</taxon>
        <taxon>Tracheophyta</taxon>
        <taxon>Spermatophyta</taxon>
        <taxon>Magnoliopsida</taxon>
        <taxon>eudicotyledons</taxon>
        <taxon>Gunneridae</taxon>
        <taxon>Pentapetalae</taxon>
        <taxon>Saxifragales</taxon>
        <taxon>Altingiaceae</taxon>
        <taxon>Liquidambar</taxon>
    </lineage>
</organism>
<comment type="caution">
    <text evidence="4">Lacks conserved residue(s) required for the propagation of feature annotation.</text>
</comment>
<accession>A0AAP0RIG4</accession>
<feature type="domain" description="Response regulatory" evidence="6">
    <location>
        <begin position="20"/>
        <end position="136"/>
    </location>
</feature>
<evidence type="ECO:0000256" key="1">
    <source>
        <dbReference type="ARBA" id="ARBA00023012"/>
    </source>
</evidence>
<evidence type="ECO:0000313" key="7">
    <source>
        <dbReference type="EMBL" id="KAK9277713.1"/>
    </source>
</evidence>
<keyword evidence="1" id="KW-0902">Two-component regulatory system</keyword>
<keyword evidence="8" id="KW-1185">Reference proteome</keyword>
<evidence type="ECO:0000256" key="3">
    <source>
        <dbReference type="ARBA" id="ARBA00023163"/>
    </source>
</evidence>
<reference evidence="7 8" key="1">
    <citation type="journal article" date="2024" name="Plant J.">
        <title>Genome sequences and population genomics reveal climatic adaptation and genomic divergence between two closely related sweetgum species.</title>
        <authorList>
            <person name="Xu W.Q."/>
            <person name="Ren C.Q."/>
            <person name="Zhang X.Y."/>
            <person name="Comes H.P."/>
            <person name="Liu X.H."/>
            <person name="Li Y.G."/>
            <person name="Kettle C.J."/>
            <person name="Jalonen R."/>
            <person name="Gaisberger H."/>
            <person name="Ma Y.Z."/>
            <person name="Qiu Y.X."/>
        </authorList>
    </citation>
    <scope>NUCLEOTIDE SEQUENCE [LARGE SCALE GENOMIC DNA]</scope>
    <source>
        <strain evidence="7">Hangzhou</strain>
    </source>
</reference>
<feature type="region of interest" description="Disordered" evidence="5">
    <location>
        <begin position="222"/>
        <end position="275"/>
    </location>
</feature>
<dbReference type="GO" id="GO:0009736">
    <property type="term" value="P:cytokinin-activated signaling pathway"/>
    <property type="evidence" value="ECO:0007669"/>
    <property type="project" value="InterPro"/>
</dbReference>
<feature type="region of interest" description="Disordered" evidence="5">
    <location>
        <begin position="309"/>
        <end position="355"/>
    </location>
</feature>
<keyword evidence="3" id="KW-0804">Transcription</keyword>
<dbReference type="InterPro" id="IPR011006">
    <property type="entry name" value="CheY-like_superfamily"/>
</dbReference>
<sequence length="508" mass="56414">MEGTSNSLVNSVPSFISGLRILLVDHDTTSLMYTASMLEQYSYKGKMEMTTTELASIALSMIEKQKDRFQLVMANVNMPDMDSFTFLRRISDMPVILMSSKKDVDMAKKALSEGACFFLEKPISIEDLRYVWQHAYRKGILAVKETGKVGCEGNTANCEKESLGRKIQEVDRVSGTDTGNGLHGINQAHMIADPKGKNKQIDGKYGLIEGKGREMSQNIGTRGITIAESKEQGKRKRSNEDKNEKQKEKIIETNSQQINSKCKNPMEKEGGEKNDNANSIAEENLLPHLLWDSDLQLKFTSAINALGEKSQVQRSSDTAEAFEANPSSFQSIVPKSTSSFSSRNEFPQSHGRSRSVVDRLQGAGSSGFGIGANKSQFNSPKHSSILERLQGAGTSNTTQFNPPKRYSALDGLRRVGTSSDFGIGAANRTQFNSSISLASPGQYVKKSFQGNLTTPNHKPGFAGLSRNLMGNPHSYYGKNYNQAQMPNYRELHGLNQRREKLYKWYQYE</sequence>